<organism evidence="1 2">
    <name type="scientific">Ancylostoma ceylanicum</name>
    <dbReference type="NCBI Taxonomy" id="53326"/>
    <lineage>
        <taxon>Eukaryota</taxon>
        <taxon>Metazoa</taxon>
        <taxon>Ecdysozoa</taxon>
        <taxon>Nematoda</taxon>
        <taxon>Chromadorea</taxon>
        <taxon>Rhabditida</taxon>
        <taxon>Rhabditina</taxon>
        <taxon>Rhabditomorpha</taxon>
        <taxon>Strongyloidea</taxon>
        <taxon>Ancylostomatidae</taxon>
        <taxon>Ancylostomatinae</taxon>
        <taxon>Ancylostoma</taxon>
    </lineage>
</organism>
<dbReference type="AlphaFoldDB" id="A0A0D6MA71"/>
<sequence>MEMHLEEGLRNKIALRLQSVAVYIFRSETDYCRVKKERERKLGEFVYICKHLVKLRAQNAGRMPVGGGSSSRSGRLARISQSNIRPFGSGGAGGGYGPDIRGRKRAALSSWAITMELLSKRSLEMEKL</sequence>
<dbReference type="Proteomes" id="UP000054495">
    <property type="component" value="Unassembled WGS sequence"/>
</dbReference>
<protein>
    <submittedName>
        <fullName evidence="1">Uncharacterized protein</fullName>
    </submittedName>
</protein>
<name>A0A0D6MA71_9BILA</name>
<keyword evidence="2" id="KW-1185">Reference proteome</keyword>
<reference evidence="1 2" key="1">
    <citation type="submission" date="2013-05" db="EMBL/GenBank/DDBJ databases">
        <title>Draft genome of the parasitic nematode Anyclostoma ceylanicum.</title>
        <authorList>
            <person name="Mitreva M."/>
        </authorList>
    </citation>
    <scope>NUCLEOTIDE SEQUENCE [LARGE SCALE GENOMIC DNA]</scope>
</reference>
<accession>A0A0D6MA71</accession>
<proteinExistence type="predicted"/>
<dbReference type="EMBL" id="KE124853">
    <property type="protein sequence ID" value="EPB76822.1"/>
    <property type="molecule type" value="Genomic_DNA"/>
</dbReference>
<evidence type="ECO:0000313" key="2">
    <source>
        <dbReference type="Proteomes" id="UP000054495"/>
    </source>
</evidence>
<evidence type="ECO:0000313" key="1">
    <source>
        <dbReference type="EMBL" id="EPB76822.1"/>
    </source>
</evidence>
<gene>
    <name evidence="1" type="ORF">ANCCEY_04104</name>
</gene>